<name>A0A6V7XMQ7_MELEN</name>
<comment type="caution">
    <text evidence="2">The sequence shown here is derived from an EMBL/GenBank/DDBJ whole genome shotgun (WGS) entry which is preliminary data.</text>
</comment>
<dbReference type="OrthoDB" id="5788395at2759"/>
<evidence type="ECO:0000313" key="3">
    <source>
        <dbReference type="Proteomes" id="UP000580250"/>
    </source>
</evidence>
<dbReference type="AlphaFoldDB" id="A0A6V7XMQ7"/>
<evidence type="ECO:0000256" key="1">
    <source>
        <dbReference type="SAM" id="SignalP"/>
    </source>
</evidence>
<dbReference type="Gene3D" id="3.15.20.10">
    <property type="entry name" value="Bactericidal permeability-increasing protein, domain 2"/>
    <property type="match status" value="1"/>
</dbReference>
<accession>A0A6V7XMQ7</accession>
<dbReference type="GO" id="GO:0008289">
    <property type="term" value="F:lipid binding"/>
    <property type="evidence" value="ECO:0007669"/>
    <property type="project" value="InterPro"/>
</dbReference>
<sequence>MFLLYFVFGLLLCFSSANFPNKEDADIGMSVGDSAATKLVRSALEYQLRSPHLIKLKLRSAEDVWFHDVAKLNSKNSVSIGSLNVRFPNDKIIEAEARHLSLNSSTLVNDASLPLFFLDRKNVVVDVEVDHAFLQLRVEHPASLFMENCSIKLENVNFGVERTYLLNTVFNAFGKTLSVGMIRDKVCDMLQVAVMHLRREFSIELPFKMLIPDKFIRHLQNDRVILRSRINSIKAVSNQIAVTVVMEWKVDEVPTTERTSFVDSESLHFNETEIKKLKNGEEKAQQSDHKMQSSPLADFNSSSVSEAILIWIEDRLINDLLKQFRWDVQWINEVSIQLNSPRLPKETLDFFEVVCPQCFFLFNISSNGLPNVQILADKSIIIRSNNRITAAVLNPTLGHSGKRRTAIDLSMLLQLKLVPQIQNGIFRTHLELMERKVEVQKESAFPSELYGAVEQLIQDLIAEDMWPLLQRELEPLIYQSGIQLPTRCGLDPTSAQLYFEQGRLGVSARLENNLEEVSFHQCLQQFKSGLPDASKLFNDLSTRHKYKSKRFIRLG</sequence>
<feature type="signal peptide" evidence="1">
    <location>
        <begin position="1"/>
        <end position="17"/>
    </location>
</feature>
<dbReference type="InterPro" id="IPR017943">
    <property type="entry name" value="Bactericidal_perm-incr_a/b_dom"/>
</dbReference>
<feature type="chain" id="PRO_5027578581" evidence="1">
    <location>
        <begin position="18"/>
        <end position="555"/>
    </location>
</feature>
<evidence type="ECO:0000313" key="2">
    <source>
        <dbReference type="EMBL" id="CAD2200571.1"/>
    </source>
</evidence>
<dbReference type="EMBL" id="CAJEWN010001871">
    <property type="protein sequence ID" value="CAD2200571.1"/>
    <property type="molecule type" value="Genomic_DNA"/>
</dbReference>
<proteinExistence type="predicted"/>
<dbReference type="Proteomes" id="UP000580250">
    <property type="component" value="Unassembled WGS sequence"/>
</dbReference>
<gene>
    <name evidence="2" type="ORF">MENT_LOCUS54046</name>
</gene>
<keyword evidence="1" id="KW-0732">Signal</keyword>
<reference evidence="2 3" key="1">
    <citation type="submission" date="2020-08" db="EMBL/GenBank/DDBJ databases">
        <authorList>
            <person name="Koutsovoulos G."/>
            <person name="Danchin GJ E."/>
        </authorList>
    </citation>
    <scope>NUCLEOTIDE SEQUENCE [LARGE SCALE GENOMIC DNA]</scope>
</reference>
<organism evidence="2 3">
    <name type="scientific">Meloidogyne enterolobii</name>
    <name type="common">Root-knot nematode worm</name>
    <name type="synonym">Meloidogyne mayaguensis</name>
    <dbReference type="NCBI Taxonomy" id="390850"/>
    <lineage>
        <taxon>Eukaryota</taxon>
        <taxon>Metazoa</taxon>
        <taxon>Ecdysozoa</taxon>
        <taxon>Nematoda</taxon>
        <taxon>Chromadorea</taxon>
        <taxon>Rhabditida</taxon>
        <taxon>Tylenchina</taxon>
        <taxon>Tylenchomorpha</taxon>
        <taxon>Tylenchoidea</taxon>
        <taxon>Meloidogynidae</taxon>
        <taxon>Meloidogyninae</taxon>
        <taxon>Meloidogyne</taxon>
    </lineage>
</organism>
<dbReference type="SUPFAM" id="SSF55394">
    <property type="entry name" value="Bactericidal permeability-increasing protein, BPI"/>
    <property type="match status" value="1"/>
</dbReference>
<protein>
    <submittedName>
        <fullName evidence="2">Uncharacterized protein</fullName>
    </submittedName>
</protein>